<dbReference type="Pfam" id="PF23220">
    <property type="entry name" value="HAT_Syf1_M"/>
    <property type="match status" value="1"/>
</dbReference>
<sequence length="719" mass="85403">MFDPSSISQENSCSLRSWWNIIQNLSSLSERCKIYEQALEFIPTSYKLWYNYLSEVRAYVENNQSSAHYSLANTLHERCLSHIPLMPQIWLDYLEFLSSQGHITKTRRTYDEALQKLPITQHDLIWESYMQWADQIHCPETCKRIYERYLQLNPGKIHEFIDFLIYSNYIAEAVQNIQSLLEIEDTESLWVRLAELISKNPECVENSEKILKTCLERLDHKGRAWELVAHFYMRLGDIDNARGTFESALKDVETVAEFEKIFASYCQLEEEIIAACIDDEEVAEEAMNRLQGLIDRREIILSDVKLRANPNDVYEWENRAKLFEGDVGQVLRVYAEAVTMVDPMKARGPPQDLWIHFAKVYEKSGDYRNARIVFYKGTQSKLKKSDQVAQIWEEWIETELSHRHYEDALKLIRRICNTQHRYTKEASLQQEVSTNNRLWALYVDLEESLGTLDTTREAYEKMINYKFANVHTILNYVEYLQENNLWEESFRIYEQGISKFTWPHAYDIWIGYLHAFTSHYESKKLERARDLYEQVLATCPKDRIRIFYLMYSKLEEDYGLGNHVIEIYEKAVRDVPIKQKPEMFIIYMQKVCDFYGVIKMRSLFEGIFESFTDTQQIIDIGLSFANIERKLGEIDRVRSLYIYIAQFCDVRKKEHTRFWAKWNEFEIYHGNEETYKEMMRIQRTSSFTAAGVNLAYIDDDKMGEEKQVEEDEDEDEENL</sequence>
<dbReference type="Pfam" id="PF23231">
    <property type="entry name" value="HAT_Syf1_CNRKL1_C"/>
    <property type="match status" value="1"/>
</dbReference>
<feature type="domain" description="Pre-mRNA-splicing factor Syf1-like N-terminal HAT-repeats" evidence="11">
    <location>
        <begin position="10"/>
        <end position="154"/>
    </location>
</feature>
<evidence type="ECO:0000256" key="8">
    <source>
        <dbReference type="SAM" id="MobiDB-lite"/>
    </source>
</evidence>
<dbReference type="Proteomes" id="UP000187209">
    <property type="component" value="Unassembled WGS sequence"/>
</dbReference>
<evidence type="ECO:0000313" key="12">
    <source>
        <dbReference type="EMBL" id="OMJ71034.1"/>
    </source>
</evidence>
<dbReference type="GO" id="GO:0000974">
    <property type="term" value="C:Prp19 complex"/>
    <property type="evidence" value="ECO:0007669"/>
    <property type="project" value="TreeGrafter"/>
</dbReference>
<feature type="region of interest" description="Disordered" evidence="8">
    <location>
        <begin position="700"/>
        <end position="719"/>
    </location>
</feature>
<evidence type="ECO:0000256" key="1">
    <source>
        <dbReference type="ARBA" id="ARBA00004123"/>
    </source>
</evidence>
<comment type="caution">
    <text evidence="12">The sequence shown here is derived from an EMBL/GenBank/DDBJ whole genome shotgun (WGS) entry which is preliminary data.</text>
</comment>
<reference evidence="12 13" key="1">
    <citation type="submission" date="2016-11" db="EMBL/GenBank/DDBJ databases">
        <title>The macronuclear genome of Stentor coeruleus: a giant cell with tiny introns.</title>
        <authorList>
            <person name="Slabodnick M."/>
            <person name="Ruby J.G."/>
            <person name="Reiff S.B."/>
            <person name="Swart E.C."/>
            <person name="Gosai S."/>
            <person name="Prabakaran S."/>
            <person name="Witkowska E."/>
            <person name="Larue G.E."/>
            <person name="Fisher S."/>
            <person name="Freeman R.M."/>
            <person name="Gunawardena J."/>
            <person name="Chu W."/>
            <person name="Stover N.A."/>
            <person name="Gregory B.D."/>
            <person name="Nowacki M."/>
            <person name="Derisi J."/>
            <person name="Roy S.W."/>
            <person name="Marshall W.F."/>
            <person name="Sood P."/>
        </authorList>
    </citation>
    <scope>NUCLEOTIDE SEQUENCE [LARGE SCALE GENOMIC DNA]</scope>
    <source>
        <strain evidence="12">WM001</strain>
    </source>
</reference>
<keyword evidence="6" id="KW-0508">mRNA splicing</keyword>
<keyword evidence="3" id="KW-0507">mRNA processing</keyword>
<evidence type="ECO:0000259" key="10">
    <source>
        <dbReference type="Pfam" id="PF23231"/>
    </source>
</evidence>
<proteinExistence type="inferred from homology"/>
<evidence type="ECO:0000256" key="4">
    <source>
        <dbReference type="ARBA" id="ARBA00022728"/>
    </source>
</evidence>
<evidence type="ECO:0000256" key="7">
    <source>
        <dbReference type="ARBA" id="ARBA00023242"/>
    </source>
</evidence>
<dbReference type="GO" id="GO:0071014">
    <property type="term" value="C:post-mRNA release spliceosomal complex"/>
    <property type="evidence" value="ECO:0007669"/>
    <property type="project" value="TreeGrafter"/>
</dbReference>
<dbReference type="GO" id="GO:0071007">
    <property type="term" value="C:U2-type catalytic step 2 spliceosome"/>
    <property type="evidence" value="ECO:0007669"/>
    <property type="project" value="TreeGrafter"/>
</dbReference>
<dbReference type="EMBL" id="MPUH01001029">
    <property type="protein sequence ID" value="OMJ71034.1"/>
    <property type="molecule type" value="Genomic_DNA"/>
</dbReference>
<evidence type="ECO:0000313" key="13">
    <source>
        <dbReference type="Proteomes" id="UP000187209"/>
    </source>
</evidence>
<evidence type="ECO:0000256" key="6">
    <source>
        <dbReference type="ARBA" id="ARBA00023187"/>
    </source>
</evidence>
<dbReference type="InterPro" id="IPR055433">
    <property type="entry name" value="HAT_Syf1-like_N"/>
</dbReference>
<dbReference type="AlphaFoldDB" id="A0A1R2B2M3"/>
<dbReference type="InterPro" id="IPR011990">
    <property type="entry name" value="TPR-like_helical_dom_sf"/>
</dbReference>
<evidence type="ECO:0000256" key="5">
    <source>
        <dbReference type="ARBA" id="ARBA00022737"/>
    </source>
</evidence>
<comment type="similarity">
    <text evidence="2">Belongs to the crooked-neck family.</text>
</comment>
<accession>A0A1R2B2M3</accession>
<evidence type="ECO:0000256" key="2">
    <source>
        <dbReference type="ARBA" id="ARBA00008644"/>
    </source>
</evidence>
<dbReference type="SUPFAM" id="SSF48452">
    <property type="entry name" value="TPR-like"/>
    <property type="match status" value="4"/>
</dbReference>
<dbReference type="PANTHER" id="PTHR11246">
    <property type="entry name" value="PRE-MRNA SPLICING FACTOR"/>
    <property type="match status" value="1"/>
</dbReference>
<evidence type="ECO:0000259" key="9">
    <source>
        <dbReference type="Pfam" id="PF23220"/>
    </source>
</evidence>
<feature type="domain" description="Pre-mRNA-splicing factor SYF1 central HAT repeats" evidence="9">
    <location>
        <begin position="157"/>
        <end position="341"/>
    </location>
</feature>
<dbReference type="Pfam" id="PF23233">
    <property type="entry name" value="HAT_Syf1_CNRKL1_N"/>
    <property type="match status" value="1"/>
</dbReference>
<dbReference type="InterPro" id="IPR003107">
    <property type="entry name" value="HAT"/>
</dbReference>
<evidence type="ECO:0000256" key="3">
    <source>
        <dbReference type="ARBA" id="ARBA00022664"/>
    </source>
</evidence>
<dbReference type="SMART" id="SM00386">
    <property type="entry name" value="HAT"/>
    <property type="match status" value="11"/>
</dbReference>
<comment type="subcellular location">
    <subcellularLocation>
        <location evidence="1">Nucleus</location>
    </subcellularLocation>
</comment>
<dbReference type="FunFam" id="1.25.40.10:FF:000137">
    <property type="entry name" value="Pre-mRNA-splicing factor syf1"/>
    <property type="match status" value="1"/>
</dbReference>
<feature type="domain" description="Pre-mRNA-splicing factor Syf1/CRNKL1-like C-terminal HAT-repeats" evidence="10">
    <location>
        <begin position="343"/>
        <end position="714"/>
    </location>
</feature>
<dbReference type="GO" id="GO:0000349">
    <property type="term" value="P:generation of catalytic spliceosome for first transesterification step"/>
    <property type="evidence" value="ECO:0007669"/>
    <property type="project" value="TreeGrafter"/>
</dbReference>
<name>A0A1R2B2M3_9CILI</name>
<evidence type="ECO:0000259" key="11">
    <source>
        <dbReference type="Pfam" id="PF23233"/>
    </source>
</evidence>
<keyword evidence="7" id="KW-0539">Nucleus</keyword>
<dbReference type="InterPro" id="IPR055430">
    <property type="entry name" value="HAT_Syf1_CNRKL1_C"/>
</dbReference>
<gene>
    <name evidence="12" type="ORF">SteCoe_30855</name>
</gene>
<evidence type="ECO:0008006" key="14">
    <source>
        <dbReference type="Google" id="ProtNLM"/>
    </source>
</evidence>
<dbReference type="InterPro" id="IPR045075">
    <property type="entry name" value="Syf1-like"/>
</dbReference>
<organism evidence="12 13">
    <name type="scientific">Stentor coeruleus</name>
    <dbReference type="NCBI Taxonomy" id="5963"/>
    <lineage>
        <taxon>Eukaryota</taxon>
        <taxon>Sar</taxon>
        <taxon>Alveolata</taxon>
        <taxon>Ciliophora</taxon>
        <taxon>Postciliodesmatophora</taxon>
        <taxon>Heterotrichea</taxon>
        <taxon>Heterotrichida</taxon>
        <taxon>Stentoridae</taxon>
        <taxon>Stentor</taxon>
    </lineage>
</organism>
<dbReference type="PANTHER" id="PTHR11246:SF5">
    <property type="entry name" value="PRE-MRNA-SPLICING FACTOR SYF1"/>
    <property type="match status" value="1"/>
</dbReference>
<dbReference type="OrthoDB" id="10067343at2759"/>
<feature type="compositionally biased region" description="Acidic residues" evidence="8">
    <location>
        <begin position="707"/>
        <end position="719"/>
    </location>
</feature>
<keyword evidence="5" id="KW-0677">Repeat</keyword>
<protein>
    <recommendedName>
        <fullName evidence="14">Suppressor of forked domain-containing protein</fullName>
    </recommendedName>
</protein>
<dbReference type="Gene3D" id="1.25.40.10">
    <property type="entry name" value="Tetratricopeptide repeat domain"/>
    <property type="match status" value="3"/>
</dbReference>
<keyword evidence="4" id="KW-0747">Spliceosome</keyword>
<keyword evidence="13" id="KW-1185">Reference proteome</keyword>
<dbReference type="InterPro" id="IPR056350">
    <property type="entry name" value="HAT_Syf1_central"/>
</dbReference>